<evidence type="ECO:0000259" key="2">
    <source>
        <dbReference type="Pfam" id="PF00004"/>
    </source>
</evidence>
<dbReference type="AlphaFoldDB" id="A0AAN6T3Y3"/>
<evidence type="ECO:0000256" key="1">
    <source>
        <dbReference type="SAM" id="Phobius"/>
    </source>
</evidence>
<dbReference type="Pfam" id="PF22942">
    <property type="entry name" value="DUF7025"/>
    <property type="match status" value="1"/>
</dbReference>
<feature type="domain" description="ATPase AAA-type core" evidence="2">
    <location>
        <begin position="461"/>
        <end position="568"/>
    </location>
</feature>
<dbReference type="PANTHER" id="PTHR46411">
    <property type="entry name" value="FAMILY ATPASE, PUTATIVE-RELATED"/>
    <property type="match status" value="1"/>
</dbReference>
<dbReference type="InterPro" id="IPR003959">
    <property type="entry name" value="ATPase_AAA_core"/>
</dbReference>
<dbReference type="InterPro" id="IPR027417">
    <property type="entry name" value="P-loop_NTPase"/>
</dbReference>
<feature type="domain" description="DUF7025" evidence="3">
    <location>
        <begin position="181"/>
        <end position="269"/>
    </location>
</feature>
<evidence type="ECO:0008006" key="6">
    <source>
        <dbReference type="Google" id="ProtNLM"/>
    </source>
</evidence>
<dbReference type="SUPFAM" id="SSF52540">
    <property type="entry name" value="P-loop containing nucleoside triphosphate hydrolases"/>
    <property type="match status" value="1"/>
</dbReference>
<keyword evidence="5" id="KW-1185">Reference proteome</keyword>
<evidence type="ECO:0000313" key="4">
    <source>
        <dbReference type="EMBL" id="KAK4104230.1"/>
    </source>
</evidence>
<proteinExistence type="predicted"/>
<reference evidence="4" key="2">
    <citation type="submission" date="2023-05" db="EMBL/GenBank/DDBJ databases">
        <authorList>
            <consortium name="Lawrence Berkeley National Laboratory"/>
            <person name="Steindorff A."/>
            <person name="Hensen N."/>
            <person name="Bonometti L."/>
            <person name="Westerberg I."/>
            <person name="Brannstrom I.O."/>
            <person name="Guillou S."/>
            <person name="Cros-Aarteil S."/>
            <person name="Calhoun S."/>
            <person name="Haridas S."/>
            <person name="Kuo A."/>
            <person name="Mondo S."/>
            <person name="Pangilinan J."/>
            <person name="Riley R."/>
            <person name="Labutti K."/>
            <person name="Andreopoulos B."/>
            <person name="Lipzen A."/>
            <person name="Chen C."/>
            <person name="Yanf M."/>
            <person name="Daum C."/>
            <person name="Ng V."/>
            <person name="Clum A."/>
            <person name="Ohm R."/>
            <person name="Martin F."/>
            <person name="Silar P."/>
            <person name="Natvig D."/>
            <person name="Lalanne C."/>
            <person name="Gautier V."/>
            <person name="Ament-Velasquez S.L."/>
            <person name="Kruys A."/>
            <person name="Hutchinson M.I."/>
            <person name="Powell A.J."/>
            <person name="Barry K."/>
            <person name="Miller A.N."/>
            <person name="Grigoriev I.V."/>
            <person name="Debuchy R."/>
            <person name="Gladieux P."/>
            <person name="Thoren M.H."/>
            <person name="Johannesson H."/>
        </authorList>
    </citation>
    <scope>NUCLEOTIDE SEQUENCE</scope>
    <source>
        <strain evidence="4">CBS 757.83</strain>
    </source>
</reference>
<dbReference type="Pfam" id="PF00004">
    <property type="entry name" value="AAA"/>
    <property type="match status" value="1"/>
</dbReference>
<dbReference type="Proteomes" id="UP001305647">
    <property type="component" value="Unassembled WGS sequence"/>
</dbReference>
<dbReference type="GO" id="GO:0005524">
    <property type="term" value="F:ATP binding"/>
    <property type="evidence" value="ECO:0007669"/>
    <property type="project" value="InterPro"/>
</dbReference>
<organism evidence="4 5">
    <name type="scientific">Parathielavia hyrcaniae</name>
    <dbReference type="NCBI Taxonomy" id="113614"/>
    <lineage>
        <taxon>Eukaryota</taxon>
        <taxon>Fungi</taxon>
        <taxon>Dikarya</taxon>
        <taxon>Ascomycota</taxon>
        <taxon>Pezizomycotina</taxon>
        <taxon>Sordariomycetes</taxon>
        <taxon>Sordariomycetidae</taxon>
        <taxon>Sordariales</taxon>
        <taxon>Chaetomiaceae</taxon>
        <taxon>Parathielavia</taxon>
    </lineage>
</organism>
<gene>
    <name evidence="4" type="ORF">N658DRAFT_466275</name>
</gene>
<protein>
    <recommendedName>
        <fullName evidence="6">AAA+ ATPase domain-containing protein</fullName>
    </recommendedName>
</protein>
<feature type="transmembrane region" description="Helical" evidence="1">
    <location>
        <begin position="1051"/>
        <end position="1071"/>
    </location>
</feature>
<evidence type="ECO:0000259" key="3">
    <source>
        <dbReference type="Pfam" id="PF22942"/>
    </source>
</evidence>
<feature type="transmembrane region" description="Helical" evidence="1">
    <location>
        <begin position="1080"/>
        <end position="1098"/>
    </location>
</feature>
<dbReference type="PANTHER" id="PTHR46411:SF2">
    <property type="entry name" value="AAA+ ATPASE DOMAIN-CONTAINING PROTEIN"/>
    <property type="match status" value="1"/>
</dbReference>
<keyword evidence="1" id="KW-0472">Membrane</keyword>
<dbReference type="Gene3D" id="3.40.50.300">
    <property type="entry name" value="P-loop containing nucleotide triphosphate hydrolases"/>
    <property type="match status" value="1"/>
</dbReference>
<keyword evidence="1" id="KW-0812">Transmembrane</keyword>
<dbReference type="EMBL" id="MU863627">
    <property type="protein sequence ID" value="KAK4104230.1"/>
    <property type="molecule type" value="Genomic_DNA"/>
</dbReference>
<comment type="caution">
    <text evidence="4">The sequence shown here is derived from an EMBL/GenBank/DDBJ whole genome shotgun (WGS) entry which is preliminary data.</text>
</comment>
<dbReference type="GO" id="GO:0016887">
    <property type="term" value="F:ATP hydrolysis activity"/>
    <property type="evidence" value="ECO:0007669"/>
    <property type="project" value="InterPro"/>
</dbReference>
<dbReference type="InterPro" id="IPR054289">
    <property type="entry name" value="DUF7025"/>
</dbReference>
<name>A0AAN6T3Y3_9PEZI</name>
<evidence type="ECO:0000313" key="5">
    <source>
        <dbReference type="Proteomes" id="UP001305647"/>
    </source>
</evidence>
<accession>A0AAN6T3Y3</accession>
<keyword evidence="1" id="KW-1133">Transmembrane helix</keyword>
<reference evidence="4" key="1">
    <citation type="journal article" date="2023" name="Mol. Phylogenet. Evol.">
        <title>Genome-scale phylogeny and comparative genomics of the fungal order Sordariales.</title>
        <authorList>
            <person name="Hensen N."/>
            <person name="Bonometti L."/>
            <person name="Westerberg I."/>
            <person name="Brannstrom I.O."/>
            <person name="Guillou S."/>
            <person name="Cros-Aarteil S."/>
            <person name="Calhoun S."/>
            <person name="Haridas S."/>
            <person name="Kuo A."/>
            <person name="Mondo S."/>
            <person name="Pangilinan J."/>
            <person name="Riley R."/>
            <person name="LaButti K."/>
            <person name="Andreopoulos B."/>
            <person name="Lipzen A."/>
            <person name="Chen C."/>
            <person name="Yan M."/>
            <person name="Daum C."/>
            <person name="Ng V."/>
            <person name="Clum A."/>
            <person name="Steindorff A."/>
            <person name="Ohm R.A."/>
            <person name="Martin F."/>
            <person name="Silar P."/>
            <person name="Natvig D.O."/>
            <person name="Lalanne C."/>
            <person name="Gautier V."/>
            <person name="Ament-Velasquez S.L."/>
            <person name="Kruys A."/>
            <person name="Hutchinson M.I."/>
            <person name="Powell A.J."/>
            <person name="Barry K."/>
            <person name="Miller A.N."/>
            <person name="Grigoriev I.V."/>
            <person name="Debuchy R."/>
            <person name="Gladieux P."/>
            <person name="Hiltunen Thoren M."/>
            <person name="Johannesson H."/>
        </authorList>
    </citation>
    <scope>NUCLEOTIDE SEQUENCE</scope>
    <source>
        <strain evidence="4">CBS 757.83</strain>
    </source>
</reference>
<sequence>MAHSEEATLSKLLEVLSRIDIRLEALDQRFQAFEHSRHHLEGSDPADNELLRGITRAVPGDLGQSLAAVYKLGADGKPTDKLLGFVVEDGDLLSLLLQISSPCLSRHVPEFTDPDRKVFKYPFTELRPYLDILEYLFGKPGPVDKVIAALVPELSPTIKLEDGIANLLHLCRASWPQVLERDSNVARGIVSFTDLPNLYPPGMLLIGSGEADEQQVVEVSLCDMSSEACVVEAWHFRWDGKAFSRTSCRFHIDHYSGTRPINRLPFHPLIGLGAVKSVGRLEQLMDRNRTNLDTLRLLSQVEFGDYPLCSWSSRPVKGMEYRVRSAEHVILDPEGFAMQLHREGDPLASSSFNCYCTACTTPIGLDALLARNRFLLLAPTRLEGFRLESKSWSAFDIADLDPHTDQPIVARALRSINLDKTLFASLKSDFEAYFSKRRNLLDMLSNGDFVVSLGRGLILQFHGPSGSGKTSVAWALAAQCQRPLLVIRPADLGLDSTVIDKNLSLYSELAIRWGAVLAFLEADNMLQRRELNMAQGVASPGALLDHIGRFSGVMIFVSDRLSQVDYALQPHIKLIEFSLPSAETIKNMLCDRVIEIGQSSVESRDEILEWITTVADNSMLTGQESLAILAGLDQAEREGRTVTLRDIIKAYTAETGRPDEWDFVSDLSPFHTDGEGSVETYIPPEISELQVNAFGMASAIPDDGRLCFTLSPESFSIADHDTAQRWTMLLSELTRRLLDVGDFQVIDWGWPRGLWTAKNGCVYRLRQGMPPHSSNPVFDTPQQMWEEEGFTFGLRHLLEADEHGAARCGKPWRRLVRGLPLEEDLLHGIAFLDYHSDVCDGWQGLTDTSATLQMFHARPMDREAPTTDPIHWTIVCLIPPEPWLSPRDDYKTCDAPNLRAQAASYVAKALSEVAWSWRKVLLRVDRLVGRSDEVLRHQDHLQDILFDDDAFSTSKRYFWVISFIHEAVKLLDNATQQWAHYQKRSIEPYRTGFNETGREAHWYKESQRVLRTAEKTGEEACEDLKLLRQEFSEILDRVTVLRDGLGENVKLLTFVSIFFLPLGLCVAIWSINESYSRTDLGIATAAVAAATYCITLNLNNLARAGRKLYAPRRRALVEQMGRDPDPGWKQTGHRFQAFQRSEKGQQNKPSEWTIVLFVLRQAVLYAMKAVSSRGEKKKERENRVRVGDERA</sequence>